<accession>A0A0C3KR29</accession>
<reference evidence="1 2" key="1">
    <citation type="submission" date="2014-04" db="EMBL/GenBank/DDBJ databases">
        <authorList>
            <consortium name="DOE Joint Genome Institute"/>
            <person name="Kuo A."/>
            <person name="Kohler A."/>
            <person name="Costa M.D."/>
            <person name="Nagy L.G."/>
            <person name="Floudas D."/>
            <person name="Copeland A."/>
            <person name="Barry K.W."/>
            <person name="Cichocki N."/>
            <person name="Veneault-Fourrey C."/>
            <person name="LaButti K."/>
            <person name="Lindquist E.A."/>
            <person name="Lipzen A."/>
            <person name="Lundell T."/>
            <person name="Morin E."/>
            <person name="Murat C."/>
            <person name="Sun H."/>
            <person name="Tunlid A."/>
            <person name="Henrissat B."/>
            <person name="Grigoriev I.V."/>
            <person name="Hibbett D.S."/>
            <person name="Martin F."/>
            <person name="Nordberg H.P."/>
            <person name="Cantor M.N."/>
            <person name="Hua S.X."/>
        </authorList>
    </citation>
    <scope>NUCLEOTIDE SEQUENCE [LARGE SCALE GENOMIC DNA]</scope>
    <source>
        <strain evidence="1 2">Marx 270</strain>
    </source>
</reference>
<dbReference type="AlphaFoldDB" id="A0A0C3KR29"/>
<gene>
    <name evidence="1" type="ORF">M404DRAFT_125827</name>
</gene>
<feature type="non-terminal residue" evidence="1">
    <location>
        <position position="1"/>
    </location>
</feature>
<proteinExistence type="predicted"/>
<dbReference type="OrthoDB" id="2682175at2759"/>
<reference evidence="2" key="2">
    <citation type="submission" date="2015-01" db="EMBL/GenBank/DDBJ databases">
        <title>Evolutionary Origins and Diversification of the Mycorrhizal Mutualists.</title>
        <authorList>
            <consortium name="DOE Joint Genome Institute"/>
            <consortium name="Mycorrhizal Genomics Consortium"/>
            <person name="Kohler A."/>
            <person name="Kuo A."/>
            <person name="Nagy L.G."/>
            <person name="Floudas D."/>
            <person name="Copeland A."/>
            <person name="Barry K.W."/>
            <person name="Cichocki N."/>
            <person name="Veneault-Fourrey C."/>
            <person name="LaButti K."/>
            <person name="Lindquist E.A."/>
            <person name="Lipzen A."/>
            <person name="Lundell T."/>
            <person name="Morin E."/>
            <person name="Murat C."/>
            <person name="Riley R."/>
            <person name="Ohm R."/>
            <person name="Sun H."/>
            <person name="Tunlid A."/>
            <person name="Henrissat B."/>
            <person name="Grigoriev I.V."/>
            <person name="Hibbett D.S."/>
            <person name="Martin F."/>
        </authorList>
    </citation>
    <scope>NUCLEOTIDE SEQUENCE [LARGE SCALE GENOMIC DNA]</scope>
    <source>
        <strain evidence="2">Marx 270</strain>
    </source>
</reference>
<evidence type="ECO:0000313" key="1">
    <source>
        <dbReference type="EMBL" id="KIO11987.1"/>
    </source>
</evidence>
<protein>
    <submittedName>
        <fullName evidence="1">Uncharacterized protein</fullName>
    </submittedName>
</protein>
<dbReference type="Proteomes" id="UP000054217">
    <property type="component" value="Unassembled WGS sequence"/>
</dbReference>
<organism evidence="1 2">
    <name type="scientific">Pisolithus tinctorius Marx 270</name>
    <dbReference type="NCBI Taxonomy" id="870435"/>
    <lineage>
        <taxon>Eukaryota</taxon>
        <taxon>Fungi</taxon>
        <taxon>Dikarya</taxon>
        <taxon>Basidiomycota</taxon>
        <taxon>Agaricomycotina</taxon>
        <taxon>Agaricomycetes</taxon>
        <taxon>Agaricomycetidae</taxon>
        <taxon>Boletales</taxon>
        <taxon>Sclerodermatineae</taxon>
        <taxon>Pisolithaceae</taxon>
        <taxon>Pisolithus</taxon>
    </lineage>
</organism>
<dbReference type="InParanoid" id="A0A0C3KR29"/>
<dbReference type="EMBL" id="KN831948">
    <property type="protein sequence ID" value="KIO11987.1"/>
    <property type="molecule type" value="Genomic_DNA"/>
</dbReference>
<dbReference type="STRING" id="870435.A0A0C3KR29"/>
<keyword evidence="2" id="KW-1185">Reference proteome</keyword>
<sequence>QNVFWLICNSDLYGTLSFDHLHFLHGGLWGKHILWDILRILNVLGHNAETNLLFHFKNVINVTFSDGNKMCDLAKAMFYALLNVFTRMATPEGYCLLCILASYLQLDSLIGLDVHTE</sequence>
<evidence type="ECO:0000313" key="2">
    <source>
        <dbReference type="Proteomes" id="UP000054217"/>
    </source>
</evidence>
<name>A0A0C3KR29_PISTI</name>
<dbReference type="HOGENOM" id="CLU_139306_0_0_1"/>